<accession>A0ABD1V7F6</accession>
<dbReference type="NCBIfam" id="TIGR01640">
    <property type="entry name" value="F_box_assoc_1"/>
    <property type="match status" value="1"/>
</dbReference>
<dbReference type="PANTHER" id="PTHR31672:SF13">
    <property type="entry name" value="F-BOX PROTEIN CPR30-LIKE"/>
    <property type="match status" value="1"/>
</dbReference>
<dbReference type="InterPro" id="IPR050796">
    <property type="entry name" value="SCF_F-box_component"/>
</dbReference>
<dbReference type="InterPro" id="IPR017451">
    <property type="entry name" value="F-box-assoc_interact_dom"/>
</dbReference>
<dbReference type="Pfam" id="PF07734">
    <property type="entry name" value="FBA_1"/>
    <property type="match status" value="1"/>
</dbReference>
<evidence type="ECO:0000313" key="2">
    <source>
        <dbReference type="EMBL" id="KAL2533091.1"/>
    </source>
</evidence>
<dbReference type="PANTHER" id="PTHR31672">
    <property type="entry name" value="BNACNNG10540D PROTEIN"/>
    <property type="match status" value="1"/>
</dbReference>
<proteinExistence type="predicted"/>
<feature type="domain" description="F-box associated beta-propeller type 1" evidence="1">
    <location>
        <begin position="93"/>
        <end position="278"/>
    </location>
</feature>
<evidence type="ECO:0000313" key="3">
    <source>
        <dbReference type="Proteomes" id="UP001604336"/>
    </source>
</evidence>
<dbReference type="EMBL" id="JBFOLK010000002">
    <property type="protein sequence ID" value="KAL2533091.1"/>
    <property type="molecule type" value="Genomic_DNA"/>
</dbReference>
<comment type="caution">
    <text evidence="2">The sequence shown here is derived from an EMBL/GenBank/DDBJ whole genome shotgun (WGS) entry which is preliminary data.</text>
</comment>
<evidence type="ECO:0000259" key="1">
    <source>
        <dbReference type="Pfam" id="PF07734"/>
    </source>
</evidence>
<protein>
    <submittedName>
        <fullName evidence="2">F-box protein CPR30</fullName>
    </submittedName>
</protein>
<organism evidence="2 3">
    <name type="scientific">Abeliophyllum distichum</name>
    <dbReference type="NCBI Taxonomy" id="126358"/>
    <lineage>
        <taxon>Eukaryota</taxon>
        <taxon>Viridiplantae</taxon>
        <taxon>Streptophyta</taxon>
        <taxon>Embryophyta</taxon>
        <taxon>Tracheophyta</taxon>
        <taxon>Spermatophyta</taxon>
        <taxon>Magnoliopsida</taxon>
        <taxon>eudicotyledons</taxon>
        <taxon>Gunneridae</taxon>
        <taxon>Pentapetalae</taxon>
        <taxon>asterids</taxon>
        <taxon>lamiids</taxon>
        <taxon>Lamiales</taxon>
        <taxon>Oleaceae</taxon>
        <taxon>Forsythieae</taxon>
        <taxon>Abeliophyllum</taxon>
    </lineage>
</organism>
<sequence length="323" mass="37447">MNNVLHPRRFGGGCAVEIAGEVASAIQCRGNRSNLKNFYSLHLDLSGNPVRDPEELPHPFGYRYDLDESVVYTGEYEIHLVGSCNGPEFARIRSSDIYGFGYDRVTNDYKVIRLIITYNMDSDCSLVEVYSVKSDSWTRFEDLVGRLDRDVYGICVSGALHWLREYRAWDDGNSPIVAFDLTKEEFNYVPCPDVQKPKCWKNLGIVHGCLCLFWDNNRQVELWVMKDPKIKASWTKIFTENAWSRIFTENKSFIHYMRPIDHSKIRIAMVSEVNNKKLAWCNFEQKLISNNAPIRYIKTTCAVRSLEVCANYVKPCWNFLERT</sequence>
<dbReference type="Proteomes" id="UP001604336">
    <property type="component" value="Unassembled WGS sequence"/>
</dbReference>
<dbReference type="InterPro" id="IPR006527">
    <property type="entry name" value="F-box-assoc_dom_typ1"/>
</dbReference>
<keyword evidence="3" id="KW-1185">Reference proteome</keyword>
<name>A0ABD1V7F6_9LAMI</name>
<reference evidence="3" key="1">
    <citation type="submission" date="2024-07" db="EMBL/GenBank/DDBJ databases">
        <title>Two chromosome-level genome assemblies of Korean endemic species Abeliophyllum distichum and Forsythia ovata (Oleaceae).</title>
        <authorList>
            <person name="Jang H."/>
        </authorList>
    </citation>
    <scope>NUCLEOTIDE SEQUENCE [LARGE SCALE GENOMIC DNA]</scope>
</reference>
<gene>
    <name evidence="2" type="ORF">Adt_06442</name>
</gene>
<dbReference type="AlphaFoldDB" id="A0ABD1V7F6"/>